<evidence type="ECO:0000259" key="2">
    <source>
        <dbReference type="Pfam" id="PF08486"/>
    </source>
</evidence>
<feature type="signal peptide" evidence="1">
    <location>
        <begin position="1"/>
        <end position="22"/>
    </location>
</feature>
<dbReference type="RefSeq" id="WP_263073044.1">
    <property type="nucleotide sequence ID" value="NZ_JAOUSF010000003.1"/>
</dbReference>
<dbReference type="EMBL" id="JAOUSF010000003">
    <property type="protein sequence ID" value="MCU9613803.1"/>
    <property type="molecule type" value="Genomic_DNA"/>
</dbReference>
<dbReference type="GO" id="GO:0030435">
    <property type="term" value="P:sporulation resulting in formation of a cellular spore"/>
    <property type="evidence" value="ECO:0007669"/>
    <property type="project" value="InterPro"/>
</dbReference>
<feature type="chain" id="PRO_5042084836" evidence="1">
    <location>
        <begin position="23"/>
        <end position="421"/>
    </location>
</feature>
<dbReference type="InterPro" id="IPR051922">
    <property type="entry name" value="Bact_Sporulation_Assoc"/>
</dbReference>
<dbReference type="PANTHER" id="PTHR30032:SF4">
    <property type="entry name" value="AMIDASE ENHANCER"/>
    <property type="match status" value="1"/>
</dbReference>
<reference evidence="3" key="1">
    <citation type="submission" date="2022-10" db="EMBL/GenBank/DDBJ databases">
        <title>Description of Fervidibacillus gen. nov. in the family Fervidibacillaceae fam. nov. with two species, Fervidibacillus albus sp. nov., and Fervidibacillus halotolerans sp. nov., isolated from tidal flat sediments.</title>
        <authorList>
            <person name="Kwon K.K."/>
            <person name="Yang S.-H."/>
        </authorList>
    </citation>
    <scope>NUCLEOTIDE SEQUENCE</scope>
    <source>
        <strain evidence="3">JCM 19140</strain>
    </source>
</reference>
<proteinExistence type="predicted"/>
<dbReference type="InterPro" id="IPR013486">
    <property type="entry name" value="SpoIID/LytB"/>
</dbReference>
<protein>
    <submittedName>
        <fullName evidence="3">SpoIID/LytB domain-containing protein</fullName>
    </submittedName>
</protein>
<dbReference type="PANTHER" id="PTHR30032">
    <property type="entry name" value="N-ACETYLMURAMOYL-L-ALANINE AMIDASE-RELATED"/>
    <property type="match status" value="1"/>
</dbReference>
<dbReference type="NCBIfam" id="TIGR02669">
    <property type="entry name" value="SpoIID_LytB"/>
    <property type="match status" value="1"/>
</dbReference>
<keyword evidence="1" id="KW-0732">Signal</keyword>
<dbReference type="InterPro" id="IPR013693">
    <property type="entry name" value="SpoIID/LytB_N"/>
</dbReference>
<accession>A0AAE3IUF9</accession>
<keyword evidence="4" id="KW-1185">Reference proteome</keyword>
<feature type="domain" description="Sporulation stage II protein D amidase enhancer LytB N-terminal" evidence="2">
    <location>
        <begin position="120"/>
        <end position="201"/>
    </location>
</feature>
<dbReference type="Pfam" id="PF08486">
    <property type="entry name" value="SpoIID"/>
    <property type="match status" value="1"/>
</dbReference>
<gene>
    <name evidence="3" type="ORF">OEV98_09540</name>
</gene>
<evidence type="ECO:0000313" key="3">
    <source>
        <dbReference type="EMBL" id="MCU9613803.1"/>
    </source>
</evidence>
<name>A0AAE3IUF9_9BACI</name>
<evidence type="ECO:0000313" key="4">
    <source>
        <dbReference type="Proteomes" id="UP001209318"/>
    </source>
</evidence>
<evidence type="ECO:0000256" key="1">
    <source>
        <dbReference type="SAM" id="SignalP"/>
    </source>
</evidence>
<dbReference type="AlphaFoldDB" id="A0AAE3IUF9"/>
<comment type="caution">
    <text evidence="3">The sequence shown here is derived from an EMBL/GenBank/DDBJ whole genome shotgun (WGS) entry which is preliminary data.</text>
</comment>
<sequence length="421" mass="48219">MKTLTLIIFTFLSLTFANEVFADEMISVRLKNYIGNTSKISFHFRSDYLTLDPTVTLKDGVDYTLTLKNGKLFLQFGKTITEVAEPFILYPADYDEEHLLFLEDRPYLGAIEFHIEDGKYIRPINQLLLEDYLMGVVPFEVYPSWGLEALKAQTLAARTYTVTHQSSNLDDTTHYQVYGGYNTFEKTKQAVKETNGEIITFKGKPINAYYSASNGGMTESNRNVWGGKQSSYFPIKQDPYDPVILWDFSLKKTQIDLDEINWSKSNWWEELQEKDVEITSTMKNWLNQHGYPGDIKILSIPTFVIAKDKNEAQRSLEGSIEITLIRKVMDDFIFFEKVSFHHVPLKKIRPLIGASYFKSYLISSFENEPSAYNISGKGNGHGVGMSQWGANVMAEAGKTYKEIIDHYYPGTEVKLINQIDN</sequence>
<organism evidence="3 4">
    <name type="scientific">Perspicuibacillus lycopersici</name>
    <dbReference type="NCBI Taxonomy" id="1325689"/>
    <lineage>
        <taxon>Bacteria</taxon>
        <taxon>Bacillati</taxon>
        <taxon>Bacillota</taxon>
        <taxon>Bacilli</taxon>
        <taxon>Bacillales</taxon>
        <taxon>Bacillaceae</taxon>
        <taxon>Perspicuibacillus</taxon>
    </lineage>
</organism>
<dbReference type="Proteomes" id="UP001209318">
    <property type="component" value="Unassembled WGS sequence"/>
</dbReference>
<dbReference type="GO" id="GO:0030288">
    <property type="term" value="C:outer membrane-bounded periplasmic space"/>
    <property type="evidence" value="ECO:0007669"/>
    <property type="project" value="TreeGrafter"/>
</dbReference>